<dbReference type="PANTHER" id="PTHR47359">
    <property type="entry name" value="PEPTIDOGLYCAN DL-ENDOPEPTIDASE CWLO"/>
    <property type="match status" value="1"/>
</dbReference>
<feature type="compositionally biased region" description="Basic and acidic residues" evidence="6">
    <location>
        <begin position="218"/>
        <end position="228"/>
    </location>
</feature>
<dbReference type="InterPro" id="IPR051794">
    <property type="entry name" value="PG_Endopeptidase_C40"/>
</dbReference>
<evidence type="ECO:0000256" key="4">
    <source>
        <dbReference type="ARBA" id="ARBA00022807"/>
    </source>
</evidence>
<evidence type="ECO:0000256" key="2">
    <source>
        <dbReference type="ARBA" id="ARBA00022670"/>
    </source>
</evidence>
<dbReference type="Pfam" id="PF00877">
    <property type="entry name" value="NLPC_P60"/>
    <property type="match status" value="1"/>
</dbReference>
<evidence type="ECO:0000256" key="3">
    <source>
        <dbReference type="ARBA" id="ARBA00022801"/>
    </source>
</evidence>
<accession>A0ABN1TZ24</accession>
<gene>
    <name evidence="9" type="ORF">GCM10009663_58660</name>
</gene>
<evidence type="ECO:0000256" key="5">
    <source>
        <dbReference type="SAM" id="Coils"/>
    </source>
</evidence>
<feature type="domain" description="NlpC/P60" evidence="8">
    <location>
        <begin position="239"/>
        <end position="355"/>
    </location>
</feature>
<evidence type="ECO:0000313" key="9">
    <source>
        <dbReference type="EMBL" id="GAA1109228.1"/>
    </source>
</evidence>
<keyword evidence="10" id="KW-1185">Reference proteome</keyword>
<dbReference type="InterPro" id="IPR038765">
    <property type="entry name" value="Papain-like_cys_pep_sf"/>
</dbReference>
<dbReference type="Proteomes" id="UP001499987">
    <property type="component" value="Unassembled WGS sequence"/>
</dbReference>
<dbReference type="InterPro" id="IPR000064">
    <property type="entry name" value="NLP_P60_dom"/>
</dbReference>
<dbReference type="EMBL" id="BAAALD010000075">
    <property type="protein sequence ID" value="GAA1109228.1"/>
    <property type="molecule type" value="Genomic_DNA"/>
</dbReference>
<organism evidence="9 10">
    <name type="scientific">Kitasatospora arboriphila</name>
    <dbReference type="NCBI Taxonomy" id="258052"/>
    <lineage>
        <taxon>Bacteria</taxon>
        <taxon>Bacillati</taxon>
        <taxon>Actinomycetota</taxon>
        <taxon>Actinomycetes</taxon>
        <taxon>Kitasatosporales</taxon>
        <taxon>Streptomycetaceae</taxon>
        <taxon>Kitasatospora</taxon>
    </lineage>
</organism>
<dbReference type="PANTHER" id="PTHR47359:SF3">
    <property type="entry name" value="NLP_P60 DOMAIN-CONTAINING PROTEIN-RELATED"/>
    <property type="match status" value="1"/>
</dbReference>
<protein>
    <submittedName>
        <fullName evidence="9">C40 family peptidase</fullName>
    </submittedName>
</protein>
<dbReference type="SUPFAM" id="SSF54001">
    <property type="entry name" value="Cysteine proteinases"/>
    <property type="match status" value="1"/>
</dbReference>
<evidence type="ECO:0000256" key="7">
    <source>
        <dbReference type="SAM" id="SignalP"/>
    </source>
</evidence>
<name>A0ABN1TZ24_9ACTN</name>
<keyword evidence="4" id="KW-0788">Thiol protease</keyword>
<keyword evidence="2" id="KW-0645">Protease</keyword>
<evidence type="ECO:0000259" key="8">
    <source>
        <dbReference type="PROSITE" id="PS51935"/>
    </source>
</evidence>
<feature type="coiled-coil region" evidence="5">
    <location>
        <begin position="165"/>
        <end position="199"/>
    </location>
</feature>
<keyword evidence="7" id="KW-0732">Signal</keyword>
<sequence>MASHRRPKPVGRTRASILTAAAATAVALSSQTGAHADPTPTKEQVAAQVDQLNEQAEASNEAYLAAEQKQQDLQKQVTQLQDQVARQQAEVSGVQGRLAEVAAQQYRDGGISPTVQLMLSSNPGEFLGQAGAVSRMSATQADTLKSFKAEQAKLDGQKVEAEHKLAELDTSTRALKAKKEEFQDKLAKASALLNTLTQKEKDDLAAAEAKAASAAKSSADRASRDTARPDLGSVDVPSGSYTAKAIAAVKSALGAPYVYGATGPSTFDCSGLMQWAYGKAGVSIPRTSQSQAGAGTNIGTNIANAKPGDLVIYYGDQHHVGMYVGGGQVIHAPHTGAVVRYVSATAMPISAIVRV</sequence>
<dbReference type="RefSeq" id="WP_344626716.1">
    <property type="nucleotide sequence ID" value="NZ_BAAALD010000075.1"/>
</dbReference>
<dbReference type="Gene3D" id="6.10.250.3150">
    <property type="match status" value="1"/>
</dbReference>
<feature type="chain" id="PRO_5046255449" evidence="7">
    <location>
        <begin position="37"/>
        <end position="355"/>
    </location>
</feature>
<proteinExistence type="inferred from homology"/>
<reference evidence="9 10" key="1">
    <citation type="journal article" date="2019" name="Int. J. Syst. Evol. Microbiol.">
        <title>The Global Catalogue of Microorganisms (GCM) 10K type strain sequencing project: providing services to taxonomists for standard genome sequencing and annotation.</title>
        <authorList>
            <consortium name="The Broad Institute Genomics Platform"/>
            <consortium name="The Broad Institute Genome Sequencing Center for Infectious Disease"/>
            <person name="Wu L."/>
            <person name="Ma J."/>
        </authorList>
    </citation>
    <scope>NUCLEOTIDE SEQUENCE [LARGE SCALE GENOMIC DNA]</scope>
    <source>
        <strain evidence="9 10">JCM 13002</strain>
    </source>
</reference>
<comment type="similarity">
    <text evidence="1">Belongs to the peptidase C40 family.</text>
</comment>
<dbReference type="PROSITE" id="PS51935">
    <property type="entry name" value="NLPC_P60"/>
    <property type="match status" value="1"/>
</dbReference>
<comment type="caution">
    <text evidence="9">The sequence shown here is derived from an EMBL/GenBank/DDBJ whole genome shotgun (WGS) entry which is preliminary data.</text>
</comment>
<dbReference type="Gene3D" id="3.90.1720.10">
    <property type="entry name" value="endopeptidase domain like (from Nostoc punctiforme)"/>
    <property type="match status" value="1"/>
</dbReference>
<evidence type="ECO:0000256" key="6">
    <source>
        <dbReference type="SAM" id="MobiDB-lite"/>
    </source>
</evidence>
<feature type="signal peptide" evidence="7">
    <location>
        <begin position="1"/>
        <end position="36"/>
    </location>
</feature>
<evidence type="ECO:0000313" key="10">
    <source>
        <dbReference type="Proteomes" id="UP001499987"/>
    </source>
</evidence>
<feature type="coiled-coil region" evidence="5">
    <location>
        <begin position="42"/>
        <end position="90"/>
    </location>
</feature>
<feature type="region of interest" description="Disordered" evidence="6">
    <location>
        <begin position="213"/>
        <end position="234"/>
    </location>
</feature>
<keyword evidence="5" id="KW-0175">Coiled coil</keyword>
<keyword evidence="3" id="KW-0378">Hydrolase</keyword>
<evidence type="ECO:0000256" key="1">
    <source>
        <dbReference type="ARBA" id="ARBA00007074"/>
    </source>
</evidence>